<feature type="compositionally biased region" description="Low complexity" evidence="1">
    <location>
        <begin position="15"/>
        <end position="28"/>
    </location>
</feature>
<dbReference type="GO" id="GO:0003978">
    <property type="term" value="F:UDP-glucose 4-epimerase activity"/>
    <property type="evidence" value="ECO:0007669"/>
    <property type="project" value="TreeGrafter"/>
</dbReference>
<dbReference type="PANTHER" id="PTHR43725">
    <property type="entry name" value="UDP-GLUCOSE 4-EPIMERASE"/>
    <property type="match status" value="1"/>
</dbReference>
<sequence length="464" mass="50713">MMHSVDHKKMEEYAPSLASSSSPLSLPHTSPPTTPELSDDGLDIERLPSPVHLGGESDGSKGLGTGPSNNLSPTFILVIGGLGYIGSHTVLELLREGHNVVIVDNLSNAYESVLHSIQHLAATHCKKNGTAMPLVHFHCLDYRSRGMRLLLESYSDLIMTIDGSGQQKMMYRSRITGVIHFAAYKSVGESISKPLRYYQNNVCGLVSLMQELETYGIRNFIFSSSATVYGSKADEGRPLREEEVVHHRQEHVDEKGNLYVRQPTAVGLSCPYARTKYFGEAILADIAAADPEWRIVILRYFNPVGCDPSGLLGEHPRAEATNLYPVLTQVLTGKRERLDVFGCNWATRDGTAIRDFIHVLDVARGHIAALQWNSNHGGSYRTFNLGSGTGTTVLEAVRSLEAAAGLEIPLNWVGRREGDVGMCVASTERASEELGWSPRETVAQCAADLWNFVSKPASGLAARP</sequence>
<feature type="region of interest" description="Disordered" evidence="1">
    <location>
        <begin position="1"/>
        <end position="66"/>
    </location>
</feature>
<feature type="compositionally biased region" description="Basic and acidic residues" evidence="1">
    <location>
        <begin position="1"/>
        <end position="12"/>
    </location>
</feature>
<dbReference type="Gene3D" id="3.40.50.720">
    <property type="entry name" value="NAD(P)-binding Rossmann-like Domain"/>
    <property type="match status" value="1"/>
</dbReference>
<dbReference type="InterPro" id="IPR001509">
    <property type="entry name" value="Epimerase_deHydtase"/>
</dbReference>
<keyword evidence="4" id="KW-1185">Reference proteome</keyword>
<dbReference type="EMBL" id="MU858248">
    <property type="protein sequence ID" value="KAK4208333.1"/>
    <property type="molecule type" value="Genomic_DNA"/>
</dbReference>
<feature type="domain" description="NAD-dependent epimerase/dehydratase" evidence="2">
    <location>
        <begin position="76"/>
        <end position="386"/>
    </location>
</feature>
<reference evidence="3" key="1">
    <citation type="journal article" date="2023" name="Mol. Phylogenet. Evol.">
        <title>Genome-scale phylogeny and comparative genomics of the fungal order Sordariales.</title>
        <authorList>
            <person name="Hensen N."/>
            <person name="Bonometti L."/>
            <person name="Westerberg I."/>
            <person name="Brannstrom I.O."/>
            <person name="Guillou S."/>
            <person name="Cros-Aarteil S."/>
            <person name="Calhoun S."/>
            <person name="Haridas S."/>
            <person name="Kuo A."/>
            <person name="Mondo S."/>
            <person name="Pangilinan J."/>
            <person name="Riley R."/>
            <person name="LaButti K."/>
            <person name="Andreopoulos B."/>
            <person name="Lipzen A."/>
            <person name="Chen C."/>
            <person name="Yan M."/>
            <person name="Daum C."/>
            <person name="Ng V."/>
            <person name="Clum A."/>
            <person name="Steindorff A."/>
            <person name="Ohm R.A."/>
            <person name="Martin F."/>
            <person name="Silar P."/>
            <person name="Natvig D.O."/>
            <person name="Lalanne C."/>
            <person name="Gautier V."/>
            <person name="Ament-Velasquez S.L."/>
            <person name="Kruys A."/>
            <person name="Hutchinson M.I."/>
            <person name="Powell A.J."/>
            <person name="Barry K."/>
            <person name="Miller A.N."/>
            <person name="Grigoriev I.V."/>
            <person name="Debuchy R."/>
            <person name="Gladieux P."/>
            <person name="Hiltunen Thoren M."/>
            <person name="Johannesson H."/>
        </authorList>
    </citation>
    <scope>NUCLEOTIDE SEQUENCE</scope>
    <source>
        <strain evidence="3">PSN293</strain>
    </source>
</reference>
<dbReference type="Proteomes" id="UP001301769">
    <property type="component" value="Unassembled WGS sequence"/>
</dbReference>
<evidence type="ECO:0000313" key="3">
    <source>
        <dbReference type="EMBL" id="KAK4208333.1"/>
    </source>
</evidence>
<organism evidence="3 4">
    <name type="scientific">Rhypophila decipiens</name>
    <dbReference type="NCBI Taxonomy" id="261697"/>
    <lineage>
        <taxon>Eukaryota</taxon>
        <taxon>Fungi</taxon>
        <taxon>Dikarya</taxon>
        <taxon>Ascomycota</taxon>
        <taxon>Pezizomycotina</taxon>
        <taxon>Sordariomycetes</taxon>
        <taxon>Sordariomycetidae</taxon>
        <taxon>Sordariales</taxon>
        <taxon>Naviculisporaceae</taxon>
        <taxon>Rhypophila</taxon>
    </lineage>
</organism>
<dbReference type="GO" id="GO:0005996">
    <property type="term" value="P:monosaccharide metabolic process"/>
    <property type="evidence" value="ECO:0007669"/>
    <property type="project" value="TreeGrafter"/>
</dbReference>
<gene>
    <name evidence="3" type="ORF">QBC37DRAFT_453287</name>
</gene>
<evidence type="ECO:0000259" key="2">
    <source>
        <dbReference type="Pfam" id="PF01370"/>
    </source>
</evidence>
<name>A0AAN6XX77_9PEZI</name>
<dbReference type="PANTHER" id="PTHR43725:SF3">
    <property type="entry name" value="UDP-GLUCOSE 4-EPIMERASE (EUROFUNG)"/>
    <property type="match status" value="1"/>
</dbReference>
<dbReference type="InterPro" id="IPR036291">
    <property type="entry name" value="NAD(P)-bd_dom_sf"/>
</dbReference>
<protein>
    <recommendedName>
        <fullName evidence="2">NAD-dependent epimerase/dehydratase domain-containing protein</fullName>
    </recommendedName>
</protein>
<evidence type="ECO:0000256" key="1">
    <source>
        <dbReference type="SAM" id="MobiDB-lite"/>
    </source>
</evidence>
<accession>A0AAN6XX77</accession>
<reference evidence="3" key="2">
    <citation type="submission" date="2023-05" db="EMBL/GenBank/DDBJ databases">
        <authorList>
            <consortium name="Lawrence Berkeley National Laboratory"/>
            <person name="Steindorff A."/>
            <person name="Hensen N."/>
            <person name="Bonometti L."/>
            <person name="Westerberg I."/>
            <person name="Brannstrom I.O."/>
            <person name="Guillou S."/>
            <person name="Cros-Aarteil S."/>
            <person name="Calhoun S."/>
            <person name="Haridas S."/>
            <person name="Kuo A."/>
            <person name="Mondo S."/>
            <person name="Pangilinan J."/>
            <person name="Riley R."/>
            <person name="Labutti K."/>
            <person name="Andreopoulos B."/>
            <person name="Lipzen A."/>
            <person name="Chen C."/>
            <person name="Yanf M."/>
            <person name="Daum C."/>
            <person name="Ng V."/>
            <person name="Clum A."/>
            <person name="Ohm R."/>
            <person name="Martin F."/>
            <person name="Silar P."/>
            <person name="Natvig D."/>
            <person name="Lalanne C."/>
            <person name="Gautier V."/>
            <person name="Ament-Velasquez S.L."/>
            <person name="Kruys A."/>
            <person name="Hutchinson M.I."/>
            <person name="Powell A.J."/>
            <person name="Barry K."/>
            <person name="Miller A.N."/>
            <person name="Grigoriev I.V."/>
            <person name="Debuchy R."/>
            <person name="Gladieux P."/>
            <person name="Thoren M.H."/>
            <person name="Johannesson H."/>
        </authorList>
    </citation>
    <scope>NUCLEOTIDE SEQUENCE</scope>
    <source>
        <strain evidence="3">PSN293</strain>
    </source>
</reference>
<evidence type="ECO:0000313" key="4">
    <source>
        <dbReference type="Proteomes" id="UP001301769"/>
    </source>
</evidence>
<dbReference type="FunFam" id="3.40.50.720:FF:000418">
    <property type="entry name" value="UDP-glucose 4-epimerase 5"/>
    <property type="match status" value="1"/>
</dbReference>
<dbReference type="SUPFAM" id="SSF51735">
    <property type="entry name" value="NAD(P)-binding Rossmann-fold domains"/>
    <property type="match status" value="1"/>
</dbReference>
<comment type="caution">
    <text evidence="3">The sequence shown here is derived from an EMBL/GenBank/DDBJ whole genome shotgun (WGS) entry which is preliminary data.</text>
</comment>
<dbReference type="GO" id="GO:0005829">
    <property type="term" value="C:cytosol"/>
    <property type="evidence" value="ECO:0007669"/>
    <property type="project" value="TreeGrafter"/>
</dbReference>
<proteinExistence type="predicted"/>
<dbReference type="Pfam" id="PF01370">
    <property type="entry name" value="Epimerase"/>
    <property type="match status" value="1"/>
</dbReference>
<dbReference type="Gene3D" id="3.90.25.10">
    <property type="entry name" value="UDP-galactose 4-epimerase, domain 1"/>
    <property type="match status" value="1"/>
</dbReference>
<dbReference type="AlphaFoldDB" id="A0AAN6XX77"/>